<keyword evidence="3" id="KW-1185">Reference proteome</keyword>
<accession>A0ABY7NC04</accession>
<evidence type="ECO:0000313" key="2">
    <source>
        <dbReference type="EMBL" id="WBM80040.1"/>
    </source>
</evidence>
<gene>
    <name evidence="2" type="ORF">KIV56_18185</name>
</gene>
<name>A0ABY7NC04_9MICO</name>
<dbReference type="Proteomes" id="UP001212421">
    <property type="component" value="Chromosome"/>
</dbReference>
<dbReference type="RefSeq" id="WP_281534659.1">
    <property type="nucleotide sequence ID" value="NZ_CP075584.1"/>
</dbReference>
<dbReference type="EMBL" id="CP075584">
    <property type="protein sequence ID" value="WBM80040.1"/>
    <property type="molecule type" value="Genomic_DNA"/>
</dbReference>
<organism evidence="2 3">
    <name type="scientific">Cryobacterium breve</name>
    <dbReference type="NCBI Taxonomy" id="1259258"/>
    <lineage>
        <taxon>Bacteria</taxon>
        <taxon>Bacillati</taxon>
        <taxon>Actinomycetota</taxon>
        <taxon>Actinomycetes</taxon>
        <taxon>Micrococcales</taxon>
        <taxon>Microbacteriaceae</taxon>
        <taxon>Cryobacterium</taxon>
    </lineage>
</organism>
<evidence type="ECO:0000256" key="1">
    <source>
        <dbReference type="SAM" id="MobiDB-lite"/>
    </source>
</evidence>
<feature type="compositionally biased region" description="Gly residues" evidence="1">
    <location>
        <begin position="121"/>
        <end position="135"/>
    </location>
</feature>
<protein>
    <submittedName>
        <fullName evidence="2">Uncharacterized protein</fullName>
    </submittedName>
</protein>
<sequence>MHEPIPAPDSRRPRTRAVFAGAAIAVVATAGLVAAMMSSLALADQPGTPLTVPGVTVATPSPALNDSPVAVPNADPTGAPSVGTVPSTTPATPGTTPSTTAPAPELVPAPTPVVVDDHGGNRSGGSGSSGGSGKD</sequence>
<reference evidence="2 3" key="1">
    <citation type="submission" date="2021-05" db="EMBL/GenBank/DDBJ databases">
        <authorList>
            <person name="Kumar R."/>
            <person name="Kumar A."/>
            <person name="Mukhia S."/>
        </authorList>
    </citation>
    <scope>NUCLEOTIDE SEQUENCE [LARGE SCALE GENOMIC DNA]</scope>
    <source>
        <strain evidence="2 3">ERMR7:08</strain>
    </source>
</reference>
<feature type="region of interest" description="Disordered" evidence="1">
    <location>
        <begin position="59"/>
        <end position="135"/>
    </location>
</feature>
<feature type="compositionally biased region" description="Low complexity" evidence="1">
    <location>
        <begin position="79"/>
        <end position="104"/>
    </location>
</feature>
<proteinExistence type="predicted"/>
<evidence type="ECO:0000313" key="3">
    <source>
        <dbReference type="Proteomes" id="UP001212421"/>
    </source>
</evidence>